<feature type="compositionally biased region" description="Polar residues" evidence="2">
    <location>
        <begin position="174"/>
        <end position="183"/>
    </location>
</feature>
<dbReference type="InterPro" id="IPR029052">
    <property type="entry name" value="Metallo-depent_PP-like"/>
</dbReference>
<dbReference type="InterPro" id="IPR033308">
    <property type="entry name" value="PGAP5/Cdc1/Ted1"/>
</dbReference>
<dbReference type="PANTHER" id="PTHR13315:SF4">
    <property type="entry name" value="METALLOPHOSPHOESTERASE, ISOFORM E"/>
    <property type="match status" value="1"/>
</dbReference>
<feature type="compositionally biased region" description="Polar residues" evidence="2">
    <location>
        <begin position="155"/>
        <end position="167"/>
    </location>
</feature>
<dbReference type="GO" id="GO:0006506">
    <property type="term" value="P:GPI anchor biosynthetic process"/>
    <property type="evidence" value="ECO:0007669"/>
    <property type="project" value="InterPro"/>
</dbReference>
<keyword evidence="3" id="KW-1133">Transmembrane helix</keyword>
<reference evidence="4" key="1">
    <citation type="submission" date="2021-05" db="EMBL/GenBank/DDBJ databases">
        <authorList>
            <person name="Alioto T."/>
            <person name="Alioto T."/>
            <person name="Gomez Garrido J."/>
        </authorList>
    </citation>
    <scope>NUCLEOTIDE SEQUENCE</scope>
</reference>
<evidence type="ECO:0000256" key="2">
    <source>
        <dbReference type="SAM" id="MobiDB-lite"/>
    </source>
</evidence>
<evidence type="ECO:0000313" key="4">
    <source>
        <dbReference type="EMBL" id="CAG6470914.1"/>
    </source>
</evidence>
<evidence type="ECO:0000256" key="1">
    <source>
        <dbReference type="ARBA" id="ARBA00023136"/>
    </source>
</evidence>
<dbReference type="GO" id="GO:0016020">
    <property type="term" value="C:membrane"/>
    <property type="evidence" value="ECO:0007669"/>
    <property type="project" value="GOC"/>
</dbReference>
<protein>
    <submittedName>
        <fullName evidence="4">Metallophosphoesterase 1 homolog</fullName>
    </submittedName>
</protein>
<accession>A0A8D8BB86</accession>
<dbReference type="EMBL" id="HBUE01066582">
    <property type="protein sequence ID" value="CAG6470914.1"/>
    <property type="molecule type" value="Transcribed_RNA"/>
</dbReference>
<feature type="region of interest" description="Disordered" evidence="2">
    <location>
        <begin position="151"/>
        <end position="183"/>
    </location>
</feature>
<keyword evidence="1 3" id="KW-0472">Membrane</keyword>
<dbReference type="PANTHER" id="PTHR13315">
    <property type="entry name" value="METALLO PHOSPHOESTERASE RELATED"/>
    <property type="match status" value="1"/>
</dbReference>
<sequence length="183" mass="20738">MNRIRNIGKIHLFWKIYVPTILFLILYNEYLIHIFHSLQWAQIECETDRCLKVLLVADPQILGNTFDTKLYWPLANYDSDRHLSRTYRRALQHTTPDVICFLGDLMDEGSVATDVQYDEYFARFADIFTQPTADTLMETTTSAATAWSPSRRKTCSASGSTLPSNPRGSCWGGPNSTTSTGSA</sequence>
<keyword evidence="3" id="KW-0812">Transmembrane</keyword>
<name>A0A8D8BB86_CULPI</name>
<evidence type="ECO:0000256" key="3">
    <source>
        <dbReference type="SAM" id="Phobius"/>
    </source>
</evidence>
<dbReference type="AlphaFoldDB" id="A0A8D8BB86"/>
<feature type="transmembrane region" description="Helical" evidence="3">
    <location>
        <begin position="12"/>
        <end position="32"/>
    </location>
</feature>
<dbReference type="GO" id="GO:0005783">
    <property type="term" value="C:endoplasmic reticulum"/>
    <property type="evidence" value="ECO:0007669"/>
    <property type="project" value="TreeGrafter"/>
</dbReference>
<proteinExistence type="predicted"/>
<dbReference type="SUPFAM" id="SSF56300">
    <property type="entry name" value="Metallo-dependent phosphatases"/>
    <property type="match status" value="1"/>
</dbReference>
<organism evidence="4">
    <name type="scientific">Culex pipiens</name>
    <name type="common">House mosquito</name>
    <dbReference type="NCBI Taxonomy" id="7175"/>
    <lineage>
        <taxon>Eukaryota</taxon>
        <taxon>Metazoa</taxon>
        <taxon>Ecdysozoa</taxon>
        <taxon>Arthropoda</taxon>
        <taxon>Hexapoda</taxon>
        <taxon>Insecta</taxon>
        <taxon>Pterygota</taxon>
        <taxon>Neoptera</taxon>
        <taxon>Endopterygota</taxon>
        <taxon>Diptera</taxon>
        <taxon>Nematocera</taxon>
        <taxon>Culicoidea</taxon>
        <taxon>Culicidae</taxon>
        <taxon>Culicinae</taxon>
        <taxon>Culicini</taxon>
        <taxon>Culex</taxon>
        <taxon>Culex</taxon>
    </lineage>
</organism>